<dbReference type="GO" id="GO:0022857">
    <property type="term" value="F:transmembrane transporter activity"/>
    <property type="evidence" value="ECO:0007669"/>
    <property type="project" value="InterPro"/>
</dbReference>
<dbReference type="GO" id="GO:0006865">
    <property type="term" value="P:amino acid transport"/>
    <property type="evidence" value="ECO:0007669"/>
    <property type="project" value="UniProtKB-KW"/>
</dbReference>
<feature type="transmembrane region" description="Helical" evidence="9">
    <location>
        <begin position="192"/>
        <end position="216"/>
    </location>
</feature>
<keyword evidence="4 9" id="KW-0812">Transmembrane</keyword>
<protein>
    <submittedName>
        <fullName evidence="10">ABC transporter integral membrane subunit, branched-chain amino acid transport system permease protein</fullName>
    </submittedName>
</protein>
<keyword evidence="5" id="KW-0029">Amino-acid transport</keyword>
<dbReference type="InterPro" id="IPR001851">
    <property type="entry name" value="ABC_transp_permease"/>
</dbReference>
<evidence type="ECO:0000256" key="2">
    <source>
        <dbReference type="ARBA" id="ARBA00022448"/>
    </source>
</evidence>
<proteinExistence type="inferred from homology"/>
<keyword evidence="6 9" id="KW-1133">Transmembrane helix</keyword>
<dbReference type="EMBL" id="KT006970">
    <property type="protein sequence ID" value="AKQ01522.1"/>
    <property type="molecule type" value="Genomic_DNA"/>
</dbReference>
<reference evidence="10" key="1">
    <citation type="journal article" date="2015" name="ISME J.">
        <title>Aquifer environment selects for microbial species cohorts in sediment and groundwater.</title>
        <authorList>
            <person name="Hug L.A."/>
            <person name="Thomas B.C."/>
            <person name="Brown C.T."/>
            <person name="Frischkorn K.R."/>
            <person name="Williams K.H."/>
            <person name="Tringe S.G."/>
            <person name="Banfield J.F."/>
        </authorList>
    </citation>
    <scope>NUCLEOTIDE SEQUENCE</scope>
</reference>
<organism evidence="10">
    <name type="scientific">uncultured delta proteobacterium Rifle_16ft_4_minimus_1997</name>
    <dbReference type="NCBI Taxonomy" id="1665176"/>
    <lineage>
        <taxon>Bacteria</taxon>
        <taxon>Deltaproteobacteria</taxon>
        <taxon>environmental samples</taxon>
    </lineage>
</organism>
<evidence type="ECO:0000256" key="8">
    <source>
        <dbReference type="ARBA" id="ARBA00037998"/>
    </source>
</evidence>
<dbReference type="CDD" id="cd06582">
    <property type="entry name" value="TM_PBP1_LivH_like"/>
    <property type="match status" value="1"/>
</dbReference>
<evidence type="ECO:0000256" key="7">
    <source>
        <dbReference type="ARBA" id="ARBA00023136"/>
    </source>
</evidence>
<feature type="transmembrane region" description="Helical" evidence="9">
    <location>
        <begin position="41"/>
        <end position="58"/>
    </location>
</feature>
<feature type="transmembrane region" description="Helical" evidence="9">
    <location>
        <begin position="265"/>
        <end position="284"/>
    </location>
</feature>
<evidence type="ECO:0000256" key="5">
    <source>
        <dbReference type="ARBA" id="ARBA00022970"/>
    </source>
</evidence>
<evidence type="ECO:0000256" key="9">
    <source>
        <dbReference type="SAM" id="Phobius"/>
    </source>
</evidence>
<evidence type="ECO:0000256" key="4">
    <source>
        <dbReference type="ARBA" id="ARBA00022692"/>
    </source>
</evidence>
<feature type="transmembrane region" description="Helical" evidence="9">
    <location>
        <begin position="64"/>
        <end position="87"/>
    </location>
</feature>
<evidence type="ECO:0000256" key="1">
    <source>
        <dbReference type="ARBA" id="ARBA00004651"/>
    </source>
</evidence>
<dbReference type="PANTHER" id="PTHR11795:SF445">
    <property type="entry name" value="AMINO ACID ABC TRANSPORTER PERMEASE PROTEIN"/>
    <property type="match status" value="1"/>
</dbReference>
<dbReference type="PANTHER" id="PTHR11795">
    <property type="entry name" value="BRANCHED-CHAIN AMINO ACID TRANSPORT SYSTEM PERMEASE PROTEIN LIVH"/>
    <property type="match status" value="1"/>
</dbReference>
<comment type="similarity">
    <text evidence="8">Belongs to the binding-protein-dependent transport system permease family. LivHM subfamily.</text>
</comment>
<dbReference type="Pfam" id="PF02653">
    <property type="entry name" value="BPD_transp_2"/>
    <property type="match status" value="1"/>
</dbReference>
<keyword evidence="2" id="KW-0813">Transport</keyword>
<dbReference type="GO" id="GO:0005886">
    <property type="term" value="C:plasma membrane"/>
    <property type="evidence" value="ECO:0007669"/>
    <property type="project" value="UniProtKB-SubCell"/>
</dbReference>
<comment type="subcellular location">
    <subcellularLocation>
        <location evidence="1">Cell membrane</location>
        <topology evidence="1">Multi-pass membrane protein</topology>
    </subcellularLocation>
</comment>
<feature type="transmembrane region" description="Helical" evidence="9">
    <location>
        <begin position="228"/>
        <end position="253"/>
    </location>
</feature>
<dbReference type="InterPro" id="IPR052157">
    <property type="entry name" value="BCAA_transport_permease"/>
</dbReference>
<feature type="transmembrane region" description="Helical" evidence="9">
    <location>
        <begin position="6"/>
        <end position="34"/>
    </location>
</feature>
<name>A0A0H4T545_9DELT</name>
<accession>A0A0H4T545</accession>
<feature type="transmembrane region" description="Helical" evidence="9">
    <location>
        <begin position="138"/>
        <end position="162"/>
    </location>
</feature>
<dbReference type="AlphaFoldDB" id="A0A0H4T545"/>
<feature type="transmembrane region" description="Helical" evidence="9">
    <location>
        <begin position="99"/>
        <end position="118"/>
    </location>
</feature>
<keyword evidence="3" id="KW-1003">Cell membrane</keyword>
<evidence type="ECO:0000256" key="6">
    <source>
        <dbReference type="ARBA" id="ARBA00022989"/>
    </source>
</evidence>
<keyword evidence="7 9" id="KW-0472">Membrane</keyword>
<sequence length="290" mass="30724">MILTQQLILGVLVGGLYGLAAAGLSLTFGVLRVLNVAHGELLMLGGYGTFWLFALWQIDPFLSLLGVGPALFVLGLVLYWMLFQFVVKAHEEARIKNSLLIGFGLTLVFHTLAIRLWTADERAVTTDYAGAVVKIGVFTVPLVRLSSLVLAFAILTALHLFLAKARWGRAIRATAEDWEAAALMGIPVGRTYLLAFALGTALAGIAGGLVSVSYSISPSIGIEWTLKALIVVVLAGLGSLFGSFAGGILLGLAEATSVVFLGGPYREVVGLVLFLIVLLVRPQGLFGDRG</sequence>
<evidence type="ECO:0000313" key="10">
    <source>
        <dbReference type="EMBL" id="AKQ01522.1"/>
    </source>
</evidence>
<evidence type="ECO:0000256" key="3">
    <source>
        <dbReference type="ARBA" id="ARBA00022475"/>
    </source>
</evidence>